<reference evidence="3 4" key="1">
    <citation type="submission" date="2019-11" db="EMBL/GenBank/DDBJ databases">
        <title>FDA dAtabase for Regulatory Grade micrObial Sequences (FDA-ARGOS): Supporting development and validation of Infectious Disease Dx tests.</title>
        <authorList>
            <person name="Kerrigan L."/>
            <person name="Long C."/>
            <person name="Tallon L."/>
            <person name="Sadzewicz L."/>
            <person name="Vavikolanu K."/>
            <person name="Mehta A."/>
            <person name="Aluvathingal J."/>
            <person name="Nadendla S."/>
            <person name="Yan Y."/>
            <person name="Sichtig H."/>
        </authorList>
    </citation>
    <scope>NUCLEOTIDE SEQUENCE [LARGE SCALE GENOMIC DNA]</scope>
    <source>
        <strain evidence="3 4">FDAARGOS_674</strain>
    </source>
</reference>
<evidence type="ECO:0000313" key="3">
    <source>
        <dbReference type="EMBL" id="QGS35232.1"/>
    </source>
</evidence>
<feature type="compositionally biased region" description="Pro residues" evidence="1">
    <location>
        <begin position="612"/>
        <end position="627"/>
    </location>
</feature>
<name>A0A6B8TPK4_9CORY</name>
<evidence type="ECO:0000256" key="1">
    <source>
        <dbReference type="SAM" id="MobiDB-lite"/>
    </source>
</evidence>
<evidence type="ECO:0000313" key="4">
    <source>
        <dbReference type="Proteomes" id="UP000426857"/>
    </source>
</evidence>
<dbReference type="AlphaFoldDB" id="A0A6B8TPK4"/>
<dbReference type="InterPro" id="IPR003615">
    <property type="entry name" value="HNH_nuc"/>
</dbReference>
<dbReference type="CDD" id="cd00085">
    <property type="entry name" value="HNHc"/>
    <property type="match status" value="1"/>
</dbReference>
<feature type="region of interest" description="Disordered" evidence="1">
    <location>
        <begin position="498"/>
        <end position="627"/>
    </location>
</feature>
<dbReference type="SMART" id="SM00507">
    <property type="entry name" value="HNHc"/>
    <property type="match status" value="1"/>
</dbReference>
<dbReference type="EMBL" id="CP046322">
    <property type="protein sequence ID" value="QGS35232.1"/>
    <property type="molecule type" value="Genomic_DNA"/>
</dbReference>
<gene>
    <name evidence="3" type="ORF">FOB82_10080</name>
</gene>
<dbReference type="Proteomes" id="UP000426857">
    <property type="component" value="Chromosome"/>
</dbReference>
<proteinExistence type="predicted"/>
<evidence type="ECO:0000259" key="2">
    <source>
        <dbReference type="SMART" id="SM00507"/>
    </source>
</evidence>
<dbReference type="RefSeq" id="WP_155870100.1">
    <property type="nucleotide sequence ID" value="NZ_CP046322.1"/>
</dbReference>
<accession>A0A6B8TPK4</accession>
<feature type="region of interest" description="Disordered" evidence="1">
    <location>
        <begin position="163"/>
        <end position="186"/>
    </location>
</feature>
<feature type="domain" description="HNH nuclease" evidence="2">
    <location>
        <begin position="301"/>
        <end position="378"/>
    </location>
</feature>
<feature type="compositionally biased region" description="Basic and acidic residues" evidence="1">
    <location>
        <begin position="534"/>
        <end position="548"/>
    </location>
</feature>
<sequence length="627" mass="68867">MAADHDAHDEHHETNDATNHDPPRKRWVTERADDELTRRARARNLDELAMAVACAPHGDDDVDSHAAAVATRIGSGKAAAIDYCDIGIMLRRMPRIHEFCRSGALPLWHLKKMAAAVIAVSDEHIAAVETRFLGYLRPRRDYQSLPGIRVWARELRRIVESVEPISTPPDDDEESASIRSESYSVDNGHPGDHGELHVILRKDRLAEFDATVRAIRDAKISAGQECSLGDALMHMCRGDFAGAGVTLNVYADANAEEGDLQLWLDGAGWLPKYLTRQWLERADRARLSADSRTDGYVPTDAQKARVRGRDGGCRFPGCNVPVHKCQFDHVIEWVADKGPKGAPGTCTKDGGFIAGGGATNLGVTATWNLQCLCQHHHNLKTSRHWRAVMHEDGSVTWTDHKGTTIATTVPHGPIAHINRQTFDQRATRLTATIRGANARRLRAEADAAAAMEKADIDAAIRNHARRTATFEQELEHFTAGPLNSTDPDIAAEARALADAADDGWPSTEDPAWAPEPKPTSTPAGRPSRTMNWKADADPGHRRGADLDPRGWASVSTDDDWANSPMQRNPDLTDDDWPDEPVSRPGPQVTTPPRIVCRPPRRRATIDADPTEAPEPPRPLGPDPTIPF</sequence>
<dbReference type="Gene3D" id="1.10.30.50">
    <property type="match status" value="1"/>
</dbReference>
<protein>
    <recommendedName>
        <fullName evidence="2">HNH nuclease domain-containing protein</fullName>
    </recommendedName>
</protein>
<organism evidence="3 4">
    <name type="scientific">Corynebacterium xerosis</name>
    <dbReference type="NCBI Taxonomy" id="1725"/>
    <lineage>
        <taxon>Bacteria</taxon>
        <taxon>Bacillati</taxon>
        <taxon>Actinomycetota</taxon>
        <taxon>Actinomycetes</taxon>
        <taxon>Mycobacteriales</taxon>
        <taxon>Corynebacteriaceae</taxon>
        <taxon>Corynebacterium</taxon>
    </lineage>
</organism>
<dbReference type="KEGG" id="cxe:FOB82_10080"/>
<feature type="region of interest" description="Disordered" evidence="1">
    <location>
        <begin position="1"/>
        <end position="32"/>
    </location>
</feature>